<sequence length="243" mass="26686">MSWVRAVPRSDDVFDEDIDELSLQNKEWRCNMEKRAKDGFRDGIDAGKEASLQQGFNLGYREGAVKMKAIGQFKGIVSALRCWCQSQPSLSSEPITQLLQKVEKHEEGLFEAMRRAQELPPPSVSELVGDMDDLGVDQSDCGDSDCCRNDEDGDCCRKGQRDCCGHDEDVNESSAGIHAETVFVKDETLEQLLHSGGVSTNVKQRLQQLGLNVGPVWTTAGSADNQPSPDCSVTGIWTINTAS</sequence>
<reference evidence="6 7" key="1">
    <citation type="submission" date="2021-06" db="EMBL/GenBank/DDBJ databases">
        <title>Chromosome-level genome assembly of the red-tail catfish (Hemibagrus wyckioides).</title>
        <authorList>
            <person name="Shao F."/>
        </authorList>
    </citation>
    <scope>NUCLEOTIDE SEQUENCE [LARGE SCALE GENOMIC DNA]</scope>
    <source>
        <strain evidence="6">EC202008001</strain>
        <tissue evidence="6">Blood</tissue>
    </source>
</reference>
<dbReference type="InterPro" id="IPR019191">
    <property type="entry name" value="Essential_protein_Yae1_N"/>
</dbReference>
<evidence type="ECO:0000259" key="5">
    <source>
        <dbReference type="Pfam" id="PF09811"/>
    </source>
</evidence>
<evidence type="ECO:0000256" key="1">
    <source>
        <dbReference type="ARBA" id="ARBA00004123"/>
    </source>
</evidence>
<dbReference type="PANTHER" id="PTHR18829">
    <property type="entry name" value="PROTEIN YAE1 HOMOLOG"/>
    <property type="match status" value="1"/>
</dbReference>
<comment type="caution">
    <text evidence="6">The sequence shown here is derived from an EMBL/GenBank/DDBJ whole genome shotgun (WGS) entry which is preliminary data.</text>
</comment>
<protein>
    <recommendedName>
        <fullName evidence="5">Essential protein Yae1 N-terminal domain-containing protein</fullName>
    </recommendedName>
</protein>
<dbReference type="Pfam" id="PF09811">
    <property type="entry name" value="Yae1_N"/>
    <property type="match status" value="1"/>
</dbReference>
<proteinExistence type="predicted"/>
<accession>A0A9D3SAU3</accession>
<organism evidence="6 7">
    <name type="scientific">Hemibagrus wyckioides</name>
    <dbReference type="NCBI Taxonomy" id="337641"/>
    <lineage>
        <taxon>Eukaryota</taxon>
        <taxon>Metazoa</taxon>
        <taxon>Chordata</taxon>
        <taxon>Craniata</taxon>
        <taxon>Vertebrata</taxon>
        <taxon>Euteleostomi</taxon>
        <taxon>Actinopterygii</taxon>
        <taxon>Neopterygii</taxon>
        <taxon>Teleostei</taxon>
        <taxon>Ostariophysi</taxon>
        <taxon>Siluriformes</taxon>
        <taxon>Bagridae</taxon>
        <taxon>Hemibagrus</taxon>
    </lineage>
</organism>
<evidence type="ECO:0000313" key="6">
    <source>
        <dbReference type="EMBL" id="KAG7317751.1"/>
    </source>
</evidence>
<dbReference type="OrthoDB" id="20086at2759"/>
<name>A0A9D3SAU3_9TELE</name>
<evidence type="ECO:0000256" key="4">
    <source>
        <dbReference type="ARBA" id="ARBA00023242"/>
    </source>
</evidence>
<keyword evidence="7" id="KW-1185">Reference proteome</keyword>
<dbReference type="AlphaFoldDB" id="A0A9D3SAU3"/>
<dbReference type="InterPro" id="IPR038881">
    <property type="entry name" value="Yae1-like"/>
</dbReference>
<keyword evidence="3" id="KW-0963">Cytoplasm</keyword>
<evidence type="ECO:0000256" key="2">
    <source>
        <dbReference type="ARBA" id="ARBA00004496"/>
    </source>
</evidence>
<comment type="subcellular location">
    <subcellularLocation>
        <location evidence="2">Cytoplasm</location>
    </subcellularLocation>
    <subcellularLocation>
        <location evidence="1">Nucleus</location>
    </subcellularLocation>
</comment>
<dbReference type="PANTHER" id="PTHR18829:SF0">
    <property type="entry name" value="PROTEIN YAE1 HOMOLOG"/>
    <property type="match status" value="1"/>
</dbReference>
<evidence type="ECO:0000313" key="7">
    <source>
        <dbReference type="Proteomes" id="UP000824219"/>
    </source>
</evidence>
<keyword evidence="4" id="KW-0539">Nucleus</keyword>
<evidence type="ECO:0000256" key="3">
    <source>
        <dbReference type="ARBA" id="ARBA00022490"/>
    </source>
</evidence>
<dbReference type="GO" id="GO:0005634">
    <property type="term" value="C:nucleus"/>
    <property type="evidence" value="ECO:0007669"/>
    <property type="project" value="UniProtKB-SubCell"/>
</dbReference>
<dbReference type="EMBL" id="JAHKSW010000023">
    <property type="protein sequence ID" value="KAG7317751.1"/>
    <property type="molecule type" value="Genomic_DNA"/>
</dbReference>
<gene>
    <name evidence="6" type="ORF">KOW79_018786</name>
</gene>
<feature type="domain" description="Essential protein Yae1 N-terminal" evidence="5">
    <location>
        <begin position="39"/>
        <end position="77"/>
    </location>
</feature>
<dbReference type="Proteomes" id="UP000824219">
    <property type="component" value="Linkage Group LG23"/>
</dbReference>
<dbReference type="GO" id="GO:0005737">
    <property type="term" value="C:cytoplasm"/>
    <property type="evidence" value="ECO:0007669"/>
    <property type="project" value="UniProtKB-SubCell"/>
</dbReference>